<evidence type="ECO:0000313" key="2">
    <source>
        <dbReference type="EMBL" id="TRM70378.1"/>
    </source>
</evidence>
<comment type="caution">
    <text evidence="2">The sequence shown here is derived from an EMBL/GenBank/DDBJ whole genome shotgun (WGS) entry which is preliminary data.</text>
</comment>
<name>A0A550D011_9AGAR</name>
<dbReference type="EMBL" id="VDMD01000001">
    <property type="protein sequence ID" value="TRM70378.1"/>
    <property type="molecule type" value="Genomic_DNA"/>
</dbReference>
<accession>A0A550D011</accession>
<dbReference type="AlphaFoldDB" id="A0A550D011"/>
<reference evidence="2 3" key="1">
    <citation type="journal article" date="2019" name="New Phytol.">
        <title>Comparative genomics reveals unique wood-decay strategies and fruiting body development in the Schizophyllaceae.</title>
        <authorList>
            <person name="Almasi E."/>
            <person name="Sahu N."/>
            <person name="Krizsan K."/>
            <person name="Balint B."/>
            <person name="Kovacs G.M."/>
            <person name="Kiss B."/>
            <person name="Cseklye J."/>
            <person name="Drula E."/>
            <person name="Henrissat B."/>
            <person name="Nagy I."/>
            <person name="Chovatia M."/>
            <person name="Adam C."/>
            <person name="LaButti K."/>
            <person name="Lipzen A."/>
            <person name="Riley R."/>
            <person name="Grigoriev I.V."/>
            <person name="Nagy L.G."/>
        </authorList>
    </citation>
    <scope>NUCLEOTIDE SEQUENCE [LARGE SCALE GENOMIC DNA]</scope>
    <source>
        <strain evidence="2 3">NL-1724</strain>
    </source>
</reference>
<feature type="compositionally biased region" description="Polar residues" evidence="1">
    <location>
        <begin position="157"/>
        <end position="166"/>
    </location>
</feature>
<gene>
    <name evidence="2" type="ORF">BD626DRAFT_580466</name>
</gene>
<dbReference type="Proteomes" id="UP000320762">
    <property type="component" value="Unassembled WGS sequence"/>
</dbReference>
<sequence length="265" mass="30152">MVMVRLPLTQSVFATWHDVSRDAHCSQFRMSRRSPDTRERTCEEGIAADRCDDKYISMAKGGMRVRARVDGTGIQKAAGSSKFDICLSCYPQPTSILKRWLSPLEPTPCIRHPRCVAARGPQSLGLSALPSATAAFPTLSRFRVTRRTSRHGIKRGPTSTNSSWLSASRPWPLRPQSQWLPPRSPLSPLLSWSPLPRPAPWPPPLYPPSWPLPLYLRPTHLPRLTRRSRPSSLPFSSRRHLRPLRPLTRPRLAHRRTNEYPSRCH</sequence>
<evidence type="ECO:0000256" key="1">
    <source>
        <dbReference type="SAM" id="MobiDB-lite"/>
    </source>
</evidence>
<feature type="region of interest" description="Disordered" evidence="1">
    <location>
        <begin position="147"/>
        <end position="169"/>
    </location>
</feature>
<feature type="region of interest" description="Disordered" evidence="1">
    <location>
        <begin position="223"/>
        <end position="265"/>
    </location>
</feature>
<proteinExistence type="predicted"/>
<organism evidence="2 3">
    <name type="scientific">Schizophyllum amplum</name>
    <dbReference type="NCBI Taxonomy" id="97359"/>
    <lineage>
        <taxon>Eukaryota</taxon>
        <taxon>Fungi</taxon>
        <taxon>Dikarya</taxon>
        <taxon>Basidiomycota</taxon>
        <taxon>Agaricomycotina</taxon>
        <taxon>Agaricomycetes</taxon>
        <taxon>Agaricomycetidae</taxon>
        <taxon>Agaricales</taxon>
        <taxon>Schizophyllaceae</taxon>
        <taxon>Schizophyllum</taxon>
    </lineage>
</organism>
<keyword evidence="3" id="KW-1185">Reference proteome</keyword>
<evidence type="ECO:0000313" key="3">
    <source>
        <dbReference type="Proteomes" id="UP000320762"/>
    </source>
</evidence>
<protein>
    <submittedName>
        <fullName evidence="2">Uncharacterized protein</fullName>
    </submittedName>
</protein>